<dbReference type="PANTHER" id="PTHR46470">
    <property type="entry name" value="N-ACYLNEURAMINATE-9-PHOSPHATASE"/>
    <property type="match status" value="1"/>
</dbReference>
<proteinExistence type="predicted"/>
<dbReference type="InterPro" id="IPR051400">
    <property type="entry name" value="HAD-like_hydrolase"/>
</dbReference>
<evidence type="ECO:0000313" key="4">
    <source>
        <dbReference type="EMBL" id="MBS2966377.1"/>
    </source>
</evidence>
<sequence length="246" mass="26995">MSHPGPAVSAVLFDLDRTLIDLERATRFGIDAYLAALGRPAGPEAYAEWKRLERVHIQRYLDGEVTVEGQRRDRVREMTGIQYSDAEADDWFAAYRECMETQLRLFDDTLAALDHLDSVLGVPVGVITNMETGYQLRKMAAVGLPVERFACFLGIDRLPAAKPHPDAFRRACAALGVVPGRSVVYVGDEPQIDAFAAHQAGLRGVWLDRPDALPPVDPAPPGWIERITGLAELPDLLTRSAPVPAA</sequence>
<dbReference type="InterPro" id="IPR036412">
    <property type="entry name" value="HAD-like_sf"/>
</dbReference>
<dbReference type="SFLD" id="SFLDS00003">
    <property type="entry name" value="Haloacid_Dehalogenase"/>
    <property type="match status" value="1"/>
</dbReference>
<protein>
    <submittedName>
        <fullName evidence="4">HAD family hydrolase</fullName>
    </submittedName>
</protein>
<gene>
    <name evidence="4" type="ORF">KGA66_25260</name>
</gene>
<accession>A0A8J7WUV9</accession>
<dbReference type="InterPro" id="IPR023214">
    <property type="entry name" value="HAD_sf"/>
</dbReference>
<evidence type="ECO:0000256" key="2">
    <source>
        <dbReference type="ARBA" id="ARBA00022801"/>
    </source>
</evidence>
<dbReference type="NCBIfam" id="TIGR01549">
    <property type="entry name" value="HAD-SF-IA-v1"/>
    <property type="match status" value="1"/>
</dbReference>
<evidence type="ECO:0000256" key="1">
    <source>
        <dbReference type="ARBA" id="ARBA00001946"/>
    </source>
</evidence>
<comment type="caution">
    <text evidence="4">The sequence shown here is derived from an EMBL/GenBank/DDBJ whole genome shotgun (WGS) entry which is preliminary data.</text>
</comment>
<dbReference type="Gene3D" id="3.40.50.1000">
    <property type="entry name" value="HAD superfamily/HAD-like"/>
    <property type="match status" value="1"/>
</dbReference>
<evidence type="ECO:0000256" key="3">
    <source>
        <dbReference type="ARBA" id="ARBA00022842"/>
    </source>
</evidence>
<dbReference type="AlphaFoldDB" id="A0A8J7WUV9"/>
<keyword evidence="5" id="KW-1185">Reference proteome</keyword>
<dbReference type="Proteomes" id="UP000677913">
    <property type="component" value="Unassembled WGS sequence"/>
</dbReference>
<reference evidence="4" key="1">
    <citation type="submission" date="2021-04" db="EMBL/GenBank/DDBJ databases">
        <title>Genome based classification of Actinospica acidithermotolerans sp. nov., an actinobacterium isolated from an Indonesian hot spring.</title>
        <authorList>
            <person name="Kusuma A.B."/>
            <person name="Putra K.E."/>
            <person name="Nafisah S."/>
            <person name="Loh J."/>
            <person name="Nouioui I."/>
            <person name="Goodfellow M."/>
        </authorList>
    </citation>
    <scope>NUCLEOTIDE SEQUENCE</scope>
    <source>
        <strain evidence="4">DSM 45618</strain>
    </source>
</reference>
<dbReference type="EMBL" id="JAGSXH010000144">
    <property type="protein sequence ID" value="MBS2966377.1"/>
    <property type="molecule type" value="Genomic_DNA"/>
</dbReference>
<comment type="cofactor">
    <cofactor evidence="1">
        <name>Mg(2+)</name>
        <dbReference type="ChEBI" id="CHEBI:18420"/>
    </cofactor>
</comment>
<dbReference type="InterPro" id="IPR006439">
    <property type="entry name" value="HAD-SF_hydro_IA"/>
</dbReference>
<dbReference type="RefSeq" id="WP_211471389.1">
    <property type="nucleotide sequence ID" value="NZ_JAGSXH010000144.1"/>
</dbReference>
<dbReference type="Gene3D" id="1.20.120.1600">
    <property type="match status" value="1"/>
</dbReference>
<organism evidence="4 5">
    <name type="scientific">Actinocrinis puniceicyclus</name>
    <dbReference type="NCBI Taxonomy" id="977794"/>
    <lineage>
        <taxon>Bacteria</taxon>
        <taxon>Bacillati</taxon>
        <taxon>Actinomycetota</taxon>
        <taxon>Actinomycetes</taxon>
        <taxon>Catenulisporales</taxon>
        <taxon>Actinospicaceae</taxon>
        <taxon>Actinocrinis</taxon>
    </lineage>
</organism>
<dbReference type="SUPFAM" id="SSF56784">
    <property type="entry name" value="HAD-like"/>
    <property type="match status" value="1"/>
</dbReference>
<keyword evidence="3" id="KW-0460">Magnesium</keyword>
<evidence type="ECO:0000313" key="5">
    <source>
        <dbReference type="Proteomes" id="UP000677913"/>
    </source>
</evidence>
<dbReference type="Pfam" id="PF00702">
    <property type="entry name" value="Hydrolase"/>
    <property type="match status" value="1"/>
</dbReference>
<keyword evidence="2 4" id="KW-0378">Hydrolase</keyword>
<dbReference type="PANTHER" id="PTHR46470:SF4">
    <property type="entry name" value="5-AMINO-6-(5-PHOSPHO-D-RIBITYLAMINO)URACIL PHOSPHATASE YIGB"/>
    <property type="match status" value="1"/>
</dbReference>
<name>A0A8J7WUV9_9ACTN</name>
<dbReference type="GO" id="GO:0016787">
    <property type="term" value="F:hydrolase activity"/>
    <property type="evidence" value="ECO:0007669"/>
    <property type="project" value="UniProtKB-KW"/>
</dbReference>
<dbReference type="SFLD" id="SFLDG01129">
    <property type="entry name" value="C1.5:_HAD__Beta-PGM__Phosphata"/>
    <property type="match status" value="1"/>
</dbReference>
<dbReference type="GO" id="GO:0044281">
    <property type="term" value="P:small molecule metabolic process"/>
    <property type="evidence" value="ECO:0007669"/>
    <property type="project" value="UniProtKB-ARBA"/>
</dbReference>